<evidence type="ECO:0000313" key="5">
    <source>
        <dbReference type="Proteomes" id="UP001600064"/>
    </source>
</evidence>
<reference evidence="4 5" key="1">
    <citation type="journal article" date="2024" name="Commun. Biol.">
        <title>Comparative genomic analysis of thermophilic fungi reveals convergent evolutionary adaptations and gene losses.</title>
        <authorList>
            <person name="Steindorff A.S."/>
            <person name="Aguilar-Pontes M.V."/>
            <person name="Robinson A.J."/>
            <person name="Andreopoulos B."/>
            <person name="LaButti K."/>
            <person name="Kuo A."/>
            <person name="Mondo S."/>
            <person name="Riley R."/>
            <person name="Otillar R."/>
            <person name="Haridas S."/>
            <person name="Lipzen A."/>
            <person name="Grimwood J."/>
            <person name="Schmutz J."/>
            <person name="Clum A."/>
            <person name="Reid I.D."/>
            <person name="Moisan M.C."/>
            <person name="Butler G."/>
            <person name="Nguyen T.T.M."/>
            <person name="Dewar K."/>
            <person name="Conant G."/>
            <person name="Drula E."/>
            <person name="Henrissat B."/>
            <person name="Hansel C."/>
            <person name="Singer S."/>
            <person name="Hutchinson M.I."/>
            <person name="de Vries R.P."/>
            <person name="Natvig D.O."/>
            <person name="Powell A.J."/>
            <person name="Tsang A."/>
            <person name="Grigoriev I.V."/>
        </authorList>
    </citation>
    <scope>NUCLEOTIDE SEQUENCE [LARGE SCALE GENOMIC DNA]</scope>
    <source>
        <strain evidence="4 5">ATCC 22073</strain>
    </source>
</reference>
<dbReference type="Pfam" id="PF01231">
    <property type="entry name" value="IDO"/>
    <property type="match status" value="1"/>
</dbReference>
<sequence>MRPPIPVLADYGISPTHGFLPDVLPLTRLPDPYYNKWEAIVANLQGLILSRRLRGVIDRLPVLSTVGLEHEAEWRRAYVLLCFMAHGYIWGGDSPSDRLPPPIAVPLIQISEHLELPPVATYAAVCLWNFKPLFMDEDIDNLENLATLATFTGALDESWFYLVSVAMEARGAPIIPLMLTAIAAAREGDAHAVTRCLHTFAERLDDLGSLLQRMHENCDPHIFYHRIRPFLAGSKNMAEAGLPCGVRYEDGSGGEPYRQYAGGSNAQSSLIQFFDIVLGIEHRPTGEKRGPANDPREGRAPPPKHNFIEEMRQYMPGPHARFLRDVQAVANIREFVEARPHDRPLCVAYDACLAMLSALRDKHIAIVTRYIVMPSREARARSRSPEATRTNGPAARGRLNLATASRRAFQPTGIAFGATEANAVVKKGGANLKGTGGTALISFLKQARDETGEPAVEEWTKRFMSRRPKGVGQNDFFAGKPEEGAGLQVAPPSTKPDEVEMPGLAGSWAMDDDVGGICNY</sequence>
<dbReference type="InterPro" id="IPR000898">
    <property type="entry name" value="Indolamine_dOase"/>
</dbReference>
<dbReference type="SUPFAM" id="SSF140959">
    <property type="entry name" value="Indolic compounds 2,3-dioxygenase-like"/>
    <property type="match status" value="1"/>
</dbReference>
<dbReference type="PANTHER" id="PTHR28657">
    <property type="entry name" value="INDOLEAMINE 2,3-DIOXYGENASE"/>
    <property type="match status" value="1"/>
</dbReference>
<keyword evidence="3" id="KW-0408">Iron</keyword>
<proteinExistence type="inferred from homology"/>
<keyword evidence="5" id="KW-1185">Reference proteome</keyword>
<gene>
    <name evidence="4" type="ORF">VTJ83DRAFT_7527</name>
</gene>
<name>A0ABR4D3Z3_9PEZI</name>
<dbReference type="Proteomes" id="UP001600064">
    <property type="component" value="Unassembled WGS sequence"/>
</dbReference>
<accession>A0ABR4D3Z3</accession>
<evidence type="ECO:0000256" key="3">
    <source>
        <dbReference type="ARBA" id="ARBA00023004"/>
    </source>
</evidence>
<dbReference type="EMBL" id="JAZGUE010000007">
    <property type="protein sequence ID" value="KAL2265017.1"/>
    <property type="molecule type" value="Genomic_DNA"/>
</dbReference>
<dbReference type="Gene3D" id="1.20.58.480">
    <property type="match status" value="1"/>
</dbReference>
<comment type="similarity">
    <text evidence="1">Belongs to the indoleamine 2,3-dioxygenase family.</text>
</comment>
<dbReference type="RefSeq" id="XP_070863744.1">
    <property type="nucleotide sequence ID" value="XM_071014359.1"/>
</dbReference>
<evidence type="ECO:0008006" key="6">
    <source>
        <dbReference type="Google" id="ProtNLM"/>
    </source>
</evidence>
<evidence type="ECO:0000256" key="2">
    <source>
        <dbReference type="ARBA" id="ARBA00022723"/>
    </source>
</evidence>
<organism evidence="4 5">
    <name type="scientific">Remersonia thermophila</name>
    <dbReference type="NCBI Taxonomy" id="72144"/>
    <lineage>
        <taxon>Eukaryota</taxon>
        <taxon>Fungi</taxon>
        <taxon>Dikarya</taxon>
        <taxon>Ascomycota</taxon>
        <taxon>Pezizomycotina</taxon>
        <taxon>Sordariomycetes</taxon>
        <taxon>Sordariomycetidae</taxon>
        <taxon>Sordariales</taxon>
        <taxon>Sordariales incertae sedis</taxon>
        <taxon>Remersonia</taxon>
    </lineage>
</organism>
<dbReference type="InterPro" id="IPR037217">
    <property type="entry name" value="Trp/Indoleamine_2_3_dOase-like"/>
</dbReference>
<evidence type="ECO:0000313" key="4">
    <source>
        <dbReference type="EMBL" id="KAL2265017.1"/>
    </source>
</evidence>
<protein>
    <recommendedName>
        <fullName evidence="6">Indoleamine 2,3-dioxygenase</fullName>
    </recommendedName>
</protein>
<dbReference type="PANTHER" id="PTHR28657:SF5">
    <property type="entry name" value="INDOLEAMINE 2,3-DIOXYGENASE"/>
    <property type="match status" value="1"/>
</dbReference>
<keyword evidence="2" id="KW-0479">Metal-binding</keyword>
<comment type="caution">
    <text evidence="4">The sequence shown here is derived from an EMBL/GenBank/DDBJ whole genome shotgun (WGS) entry which is preliminary data.</text>
</comment>
<dbReference type="PROSITE" id="PS00876">
    <property type="entry name" value="IDO_1"/>
    <property type="match status" value="1"/>
</dbReference>
<evidence type="ECO:0000256" key="1">
    <source>
        <dbReference type="ARBA" id="ARBA00007119"/>
    </source>
</evidence>
<dbReference type="GeneID" id="98129003"/>